<dbReference type="HOGENOM" id="CLU_001338_2_1_0"/>
<feature type="domain" description="Helicase ATP-binding" evidence="3">
    <location>
        <begin position="100"/>
        <end position="314"/>
    </location>
</feature>
<reference evidence="5 6" key="1">
    <citation type="submission" date="2007-07" db="EMBL/GenBank/DDBJ databases">
        <title>Complete sequence of Fervidobacterium nodosum Rt17-B1.</title>
        <authorList>
            <consortium name="US DOE Joint Genome Institute"/>
            <person name="Copeland A."/>
            <person name="Lucas S."/>
            <person name="Lapidus A."/>
            <person name="Barry K."/>
            <person name="Glavina del Rio T."/>
            <person name="Dalin E."/>
            <person name="Tice H."/>
            <person name="Pitluck S."/>
            <person name="Saunders E."/>
            <person name="Brettin T."/>
            <person name="Bruce D."/>
            <person name="Detter J.C."/>
            <person name="Han C."/>
            <person name="Schmutz J."/>
            <person name="Larimer F."/>
            <person name="Land M."/>
            <person name="Hauser L."/>
            <person name="Kyrpides N."/>
            <person name="Mikhailova N."/>
            <person name="Nelson K."/>
            <person name="Gogarten J.P."/>
            <person name="Noll K."/>
            <person name="Richardson P."/>
        </authorList>
    </citation>
    <scope>NUCLEOTIDE SEQUENCE [LARGE SCALE GENOMIC DNA]</scope>
    <source>
        <strain evidence="6">ATCC 35602 / DSM 5306 / Rt17-B1</strain>
    </source>
</reference>
<keyword evidence="5" id="KW-0378">Hydrolase</keyword>
<keyword evidence="1" id="KW-0547">Nucleotide-binding</keyword>
<dbReference type="PROSITE" id="PS51194">
    <property type="entry name" value="HELICASE_CTER"/>
    <property type="match status" value="1"/>
</dbReference>
<evidence type="ECO:0000313" key="5">
    <source>
        <dbReference type="EMBL" id="ABS61250.1"/>
    </source>
</evidence>
<keyword evidence="2" id="KW-0067">ATP-binding</keyword>
<dbReference type="STRING" id="381764.Fnod_1404"/>
<dbReference type="OrthoDB" id="9774462at2"/>
<gene>
    <name evidence="5" type="ordered locus">Fnod_1404</name>
</gene>
<dbReference type="EMBL" id="CP000771">
    <property type="protein sequence ID" value="ABS61250.1"/>
    <property type="molecule type" value="Genomic_DNA"/>
</dbReference>
<dbReference type="SUPFAM" id="SSF52540">
    <property type="entry name" value="P-loop containing nucleoside triphosphate hydrolases"/>
    <property type="match status" value="2"/>
</dbReference>
<dbReference type="PANTHER" id="PTHR47957:SF3">
    <property type="entry name" value="ATP-DEPENDENT HELICASE HRQ1"/>
    <property type="match status" value="1"/>
</dbReference>
<keyword evidence="5" id="KW-0347">Helicase</keyword>
<dbReference type="Gene3D" id="3.40.50.300">
    <property type="entry name" value="P-loop containing nucleotide triphosphate hydrolases"/>
    <property type="match status" value="2"/>
</dbReference>
<dbReference type="eggNOG" id="COG1201">
    <property type="taxonomic scope" value="Bacteria"/>
</dbReference>
<dbReference type="RefSeq" id="WP_011994557.1">
    <property type="nucleotide sequence ID" value="NC_009718.1"/>
</dbReference>
<dbReference type="SMART" id="SM00490">
    <property type="entry name" value="HELICc"/>
    <property type="match status" value="1"/>
</dbReference>
<dbReference type="GO" id="GO:0036297">
    <property type="term" value="P:interstrand cross-link repair"/>
    <property type="evidence" value="ECO:0007669"/>
    <property type="project" value="TreeGrafter"/>
</dbReference>
<dbReference type="KEGG" id="fno:Fnod_1404"/>
<protein>
    <submittedName>
        <fullName evidence="5">DEAD/DEAH box helicase domain protein</fullName>
    </submittedName>
</protein>
<dbReference type="InterPro" id="IPR027417">
    <property type="entry name" value="P-loop_NTPase"/>
</dbReference>
<dbReference type="eggNOG" id="COG1205">
    <property type="taxonomic scope" value="Bacteria"/>
</dbReference>
<dbReference type="SMART" id="SM00487">
    <property type="entry name" value="DEXDc"/>
    <property type="match status" value="1"/>
</dbReference>
<keyword evidence="6" id="KW-1185">Reference proteome</keyword>
<evidence type="ECO:0000256" key="2">
    <source>
        <dbReference type="ARBA" id="ARBA00022840"/>
    </source>
</evidence>
<dbReference type="PROSITE" id="PS51192">
    <property type="entry name" value="HELICASE_ATP_BIND_1"/>
    <property type="match status" value="1"/>
</dbReference>
<dbReference type="GO" id="GO:0006289">
    <property type="term" value="P:nucleotide-excision repair"/>
    <property type="evidence" value="ECO:0007669"/>
    <property type="project" value="TreeGrafter"/>
</dbReference>
<evidence type="ECO:0000313" key="6">
    <source>
        <dbReference type="Proteomes" id="UP000002415"/>
    </source>
</evidence>
<proteinExistence type="predicted"/>
<dbReference type="InterPro" id="IPR011545">
    <property type="entry name" value="DEAD/DEAH_box_helicase_dom"/>
</dbReference>
<dbReference type="InterPro" id="IPR014001">
    <property type="entry name" value="Helicase_ATP-bd"/>
</dbReference>
<dbReference type="Proteomes" id="UP000002415">
    <property type="component" value="Chromosome"/>
</dbReference>
<dbReference type="GO" id="GO:0043138">
    <property type="term" value="F:3'-5' DNA helicase activity"/>
    <property type="evidence" value="ECO:0007669"/>
    <property type="project" value="TreeGrafter"/>
</dbReference>
<name>A7HMW7_FERNB</name>
<dbReference type="Pfam" id="PF00270">
    <property type="entry name" value="DEAD"/>
    <property type="match status" value="1"/>
</dbReference>
<dbReference type="GO" id="GO:0003676">
    <property type="term" value="F:nucleic acid binding"/>
    <property type="evidence" value="ECO:0007669"/>
    <property type="project" value="InterPro"/>
</dbReference>
<sequence length="1602" mass="185185">MHRLDPIETTRTVVNRYIDYLTTTFSFNDPELREQLRSELINKKKFVKGPILEATPPFETGKKLIELIEEGILSREFLKLSSNALPLDRHLYIHQEEAIRKIVVDKRNVIISTGTGSGKTESFLIPILSYLMRQKEIGRLTPGVRALILYPMNALANDQLKRLRQVLKNYPDITFGSYTGETESTESRAIEKFQKMNPNENRLVNELLSREMMQKKPPHILITNYAMLEYLLLRPDDNVFFDGKHASEWKFIVVDEIHIYSGSKGIEFSMLLRRLKDRVTKGQKEKIQCIGTSATLASENNEEFEEVAKFAEQLFDEKFEWIKTDPKRQDIITGKKKKLNISSQPWGEPEESLYAAWSEIIENESNQNLVIEKLIIEGKKHGIPEYVIENVRNNCEDNWQKFLYLVLKDDKRIVQLQNIIEEKPEYFEDMARRIFTSDNDEFNYKNLSALVHVASNAKLDENSQPLLPVRYHLFIRALEGGFISLFPKIKLYLNRREWTDDKEFRCFEIATCSKCNSLYIVGELNTRDNLLYLNQPGKRFFEDMKSLKFFLVPTTSLAPDNEDEMILLDNNEQQEDLDNEYILCGKCGAIRQANESGEFCSCGTQYHVKVIKASTREGIIHKCPACGSINPSSSIVRRLILGSEAATSVLATALYQHTGERENPKLELNSDDGWYVPSVPNSAETKKRMLIFSDSRQDAAFFSVYLENSYNLILQKRLLAMTIERFADEIIKNEWRINDLARYLKRIMQESGIFKEYSPQELEEIAWKYVLNEFLERGGETSLTSLGVLSFKPLLSNNQLPPALRKQFVELTENEANDLLFVLLDTIRKYGAVKFPDIVDRNDEFFAPLNKDICFKYVKGNEERTKKVLSWIPYENKINSRVDFLMRLAAVKGEEKTTDEAIKFLSDIWHKFLVPQTSFLSGDPKNGYRLDLSYWKIVPLEVDKSSKVYRCTKCNKISIYNVQGVCPSYRCDGQLVEINISEELENNHYRKLFLTIPPISMKVKEHTAQLTTDTAAEIQAKFNKGEINILSCSTTFELGVDVGELEVVFLRNVPPTPSNYVQRVGRAGRRISSTAFALTFAQARSHDFSHFSEPFRMVEGKIKPPHFELRNEKIIKRHIHSVVLSLFWKENPYYYGTVKNFFEKDKPITEVLREFLHNKPQELKERLERIVPKDIQMEIGIQNWEWINEFIGKDGVLTKAERRILSDIEELKTIEREYSNNRQHRRADEVSRIINTLENKNIIDYLSQSNVIPKYGFPVDVVELIIDHYGDEAKGLELTRDLKIAISEYAPDSEVIAGGKLWTSRYIKKLPDREPITYRYGICDKCKRYFSDIAEKHDTFDTCKYCGSKLKQKGIFITPEFGFISEKPRKPSMTKPERTYTTRYHFAQEEKIDEPITLEKNGFIIQISAGSGKLAVINNAGMRGFIVCKKCGYAEIYNNKYSRTHRNPYGKECTGSFERYALGYEFKTDICIIKIPELINTDEAFWLSMLYGLIEGTSKALEIERQDIDGTLYYYQGALGSPALVLFDDFPGGAGHVKRIANEDNFTKILYETLNIVKNCECGGTDGDSSCYGCLRNYKNQYCHDSLKRKYVINFLSELLGE</sequence>
<dbReference type="InterPro" id="IPR018973">
    <property type="entry name" value="MZB"/>
</dbReference>
<dbReference type="Pfam" id="PF00271">
    <property type="entry name" value="Helicase_C"/>
    <property type="match status" value="1"/>
</dbReference>
<dbReference type="Pfam" id="PF09369">
    <property type="entry name" value="MZB"/>
    <property type="match status" value="1"/>
</dbReference>
<dbReference type="CDD" id="cd17923">
    <property type="entry name" value="DEXHc_Hrq1-like"/>
    <property type="match status" value="1"/>
</dbReference>
<dbReference type="PANTHER" id="PTHR47957">
    <property type="entry name" value="ATP-DEPENDENT HELICASE HRQ1"/>
    <property type="match status" value="1"/>
</dbReference>
<dbReference type="GO" id="GO:0005524">
    <property type="term" value="F:ATP binding"/>
    <property type="evidence" value="ECO:0007669"/>
    <property type="project" value="UniProtKB-KW"/>
</dbReference>
<evidence type="ECO:0000256" key="1">
    <source>
        <dbReference type="ARBA" id="ARBA00022741"/>
    </source>
</evidence>
<evidence type="ECO:0000259" key="3">
    <source>
        <dbReference type="PROSITE" id="PS51192"/>
    </source>
</evidence>
<dbReference type="InterPro" id="IPR001650">
    <property type="entry name" value="Helicase_C-like"/>
</dbReference>
<reference evidence="5 6" key="2">
    <citation type="journal article" date="2009" name="Proc. Natl. Acad. Sci. U.S.A.">
        <title>On the chimeric nature, thermophilic origin, and phylogenetic placement of the Thermotogales.</title>
        <authorList>
            <person name="Zhaxybayeva O."/>
            <person name="Swithers K.S."/>
            <person name="Lapierre P."/>
            <person name="Fournier G.P."/>
            <person name="Bickhart D.M."/>
            <person name="DeBoy R.T."/>
            <person name="Nelson K.E."/>
            <person name="Nesbo C.L."/>
            <person name="Doolittle W.F."/>
            <person name="Gogarten J.P."/>
            <person name="Noll K.M."/>
        </authorList>
    </citation>
    <scope>NUCLEOTIDE SEQUENCE [LARGE SCALE GENOMIC DNA]</scope>
    <source>
        <strain evidence="6">ATCC 35602 / DSM 5306 / Rt17-B1</strain>
    </source>
</reference>
<organism evidence="5 6">
    <name type="scientific">Fervidobacterium nodosum (strain ATCC 35602 / DSM 5306 / Rt17-B1)</name>
    <dbReference type="NCBI Taxonomy" id="381764"/>
    <lineage>
        <taxon>Bacteria</taxon>
        <taxon>Thermotogati</taxon>
        <taxon>Thermotogota</taxon>
        <taxon>Thermotogae</taxon>
        <taxon>Thermotogales</taxon>
        <taxon>Fervidobacteriaceae</taxon>
        <taxon>Fervidobacterium</taxon>
    </lineage>
</organism>
<feature type="domain" description="Helicase C-terminal" evidence="4">
    <location>
        <begin position="943"/>
        <end position="1115"/>
    </location>
</feature>
<evidence type="ECO:0000259" key="4">
    <source>
        <dbReference type="PROSITE" id="PS51194"/>
    </source>
</evidence>
<accession>A7HMW7</accession>